<organism evidence="2 3">
    <name type="scientific">Lasiosphaeria hispida</name>
    <dbReference type="NCBI Taxonomy" id="260671"/>
    <lineage>
        <taxon>Eukaryota</taxon>
        <taxon>Fungi</taxon>
        <taxon>Dikarya</taxon>
        <taxon>Ascomycota</taxon>
        <taxon>Pezizomycotina</taxon>
        <taxon>Sordariomycetes</taxon>
        <taxon>Sordariomycetidae</taxon>
        <taxon>Sordariales</taxon>
        <taxon>Lasiosphaeriaceae</taxon>
        <taxon>Lasiosphaeria</taxon>
    </lineage>
</organism>
<proteinExistence type="predicted"/>
<protein>
    <submittedName>
        <fullName evidence="2">Uncharacterized protein</fullName>
    </submittedName>
</protein>
<sequence>MASHRFPLQALLRAHPRLFAGRLASPTPTLFNRAYHPSTSCSMPYKDDQDRQSLKPRPSDSTKSGSDLDLSDHEHASFDPTKTSPEAAKESAQRESNGSPLEFSGANKPISEGAEEKKISGKEGHLDRESKSGGSKGKKAGKVSPKK</sequence>
<accession>A0AAJ0HEJ0</accession>
<feature type="region of interest" description="Disordered" evidence="1">
    <location>
        <begin position="35"/>
        <end position="147"/>
    </location>
</feature>
<evidence type="ECO:0000256" key="1">
    <source>
        <dbReference type="SAM" id="MobiDB-lite"/>
    </source>
</evidence>
<comment type="caution">
    <text evidence="2">The sequence shown here is derived from an EMBL/GenBank/DDBJ whole genome shotgun (WGS) entry which is preliminary data.</text>
</comment>
<feature type="compositionally biased region" description="Basic and acidic residues" evidence="1">
    <location>
        <begin position="45"/>
        <end position="60"/>
    </location>
</feature>
<dbReference type="PANTHER" id="PTHR42090">
    <property type="match status" value="1"/>
</dbReference>
<feature type="compositionally biased region" description="Basic and acidic residues" evidence="1">
    <location>
        <begin position="114"/>
        <end position="131"/>
    </location>
</feature>
<reference evidence="2" key="2">
    <citation type="submission" date="2023-06" db="EMBL/GenBank/DDBJ databases">
        <authorList>
            <consortium name="Lawrence Berkeley National Laboratory"/>
            <person name="Haridas S."/>
            <person name="Hensen N."/>
            <person name="Bonometti L."/>
            <person name="Westerberg I."/>
            <person name="Brannstrom I.O."/>
            <person name="Guillou S."/>
            <person name="Cros-Aarteil S."/>
            <person name="Calhoun S."/>
            <person name="Kuo A."/>
            <person name="Mondo S."/>
            <person name="Pangilinan J."/>
            <person name="Riley R."/>
            <person name="Labutti K."/>
            <person name="Andreopoulos B."/>
            <person name="Lipzen A."/>
            <person name="Chen C."/>
            <person name="Yanf M."/>
            <person name="Daum C."/>
            <person name="Ng V."/>
            <person name="Clum A."/>
            <person name="Steindorff A."/>
            <person name="Ohm R."/>
            <person name="Martin F."/>
            <person name="Silar P."/>
            <person name="Natvig D."/>
            <person name="Lalanne C."/>
            <person name="Gautier V."/>
            <person name="Ament-Velasquez S.L."/>
            <person name="Kruys A."/>
            <person name="Hutchinson M.I."/>
            <person name="Powell A.J."/>
            <person name="Barry K."/>
            <person name="Miller A.N."/>
            <person name="Grigoriev I.V."/>
            <person name="Debuchy R."/>
            <person name="Gladieux P."/>
            <person name="Thoren M.H."/>
            <person name="Johannesson H."/>
        </authorList>
    </citation>
    <scope>NUCLEOTIDE SEQUENCE</scope>
    <source>
        <strain evidence="2">CBS 955.72</strain>
    </source>
</reference>
<dbReference type="AlphaFoldDB" id="A0AAJ0HEJ0"/>
<name>A0AAJ0HEJ0_9PEZI</name>
<dbReference type="Proteomes" id="UP001275084">
    <property type="component" value="Unassembled WGS sequence"/>
</dbReference>
<keyword evidence="3" id="KW-1185">Reference proteome</keyword>
<evidence type="ECO:0000313" key="3">
    <source>
        <dbReference type="Proteomes" id="UP001275084"/>
    </source>
</evidence>
<dbReference type="EMBL" id="JAUIQD010000005">
    <property type="protein sequence ID" value="KAK3349407.1"/>
    <property type="molecule type" value="Genomic_DNA"/>
</dbReference>
<evidence type="ECO:0000313" key="2">
    <source>
        <dbReference type="EMBL" id="KAK3349407.1"/>
    </source>
</evidence>
<reference evidence="2" key="1">
    <citation type="journal article" date="2023" name="Mol. Phylogenet. Evol.">
        <title>Genome-scale phylogeny and comparative genomics of the fungal order Sordariales.</title>
        <authorList>
            <person name="Hensen N."/>
            <person name="Bonometti L."/>
            <person name="Westerberg I."/>
            <person name="Brannstrom I.O."/>
            <person name="Guillou S."/>
            <person name="Cros-Aarteil S."/>
            <person name="Calhoun S."/>
            <person name="Haridas S."/>
            <person name="Kuo A."/>
            <person name="Mondo S."/>
            <person name="Pangilinan J."/>
            <person name="Riley R."/>
            <person name="LaButti K."/>
            <person name="Andreopoulos B."/>
            <person name="Lipzen A."/>
            <person name="Chen C."/>
            <person name="Yan M."/>
            <person name="Daum C."/>
            <person name="Ng V."/>
            <person name="Clum A."/>
            <person name="Steindorff A."/>
            <person name="Ohm R.A."/>
            <person name="Martin F."/>
            <person name="Silar P."/>
            <person name="Natvig D.O."/>
            <person name="Lalanne C."/>
            <person name="Gautier V."/>
            <person name="Ament-Velasquez S.L."/>
            <person name="Kruys A."/>
            <person name="Hutchinson M.I."/>
            <person name="Powell A.J."/>
            <person name="Barry K."/>
            <person name="Miller A.N."/>
            <person name="Grigoriev I.V."/>
            <person name="Debuchy R."/>
            <person name="Gladieux P."/>
            <person name="Hiltunen Thoren M."/>
            <person name="Johannesson H."/>
        </authorList>
    </citation>
    <scope>NUCLEOTIDE SEQUENCE</scope>
    <source>
        <strain evidence="2">CBS 955.72</strain>
    </source>
</reference>
<feature type="compositionally biased region" description="Basic residues" evidence="1">
    <location>
        <begin position="136"/>
        <end position="147"/>
    </location>
</feature>
<dbReference type="PANTHER" id="PTHR42090:SF1">
    <property type="match status" value="1"/>
</dbReference>
<gene>
    <name evidence="2" type="ORF">B0T25DRAFT_242047</name>
</gene>